<dbReference type="GO" id="GO:0016020">
    <property type="term" value="C:membrane"/>
    <property type="evidence" value="ECO:0007669"/>
    <property type="project" value="UniProtKB-SubCell"/>
</dbReference>
<dbReference type="InterPro" id="IPR007343">
    <property type="entry name" value="Uncharacterised_pept_Zn_put"/>
</dbReference>
<name>A0A291GUT0_9MICO</name>
<dbReference type="OrthoDB" id="9774900at2"/>
<reference evidence="7 8" key="1">
    <citation type="journal article" date="2014" name="Int. J. Syst. Evol. Microbiol.">
        <title>Brachybacterium ginsengisoli sp. nov., isolated from soil of a ginseng field.</title>
        <authorList>
            <person name="Hoang V.A."/>
            <person name="Kim Y.J."/>
            <person name="Nguyen N.L."/>
            <person name="Yang D.C."/>
        </authorList>
    </citation>
    <scope>NUCLEOTIDE SEQUENCE [LARGE SCALE GENOMIC DNA]</scope>
    <source>
        <strain evidence="7 8">DCY80</strain>
    </source>
</reference>
<dbReference type="RefSeq" id="WP_096798429.1">
    <property type="nucleotide sequence ID" value="NZ_CP023564.1"/>
</dbReference>
<feature type="region of interest" description="Disordered" evidence="5">
    <location>
        <begin position="1"/>
        <end position="32"/>
    </location>
</feature>
<evidence type="ECO:0000313" key="7">
    <source>
        <dbReference type="EMBL" id="ATG53950.1"/>
    </source>
</evidence>
<accession>A0A291GUT0</accession>
<keyword evidence="8" id="KW-1185">Reference proteome</keyword>
<evidence type="ECO:0000256" key="1">
    <source>
        <dbReference type="ARBA" id="ARBA00004167"/>
    </source>
</evidence>
<proteinExistence type="predicted"/>
<feature type="transmembrane region" description="Helical" evidence="6">
    <location>
        <begin position="39"/>
        <end position="59"/>
    </location>
</feature>
<keyword evidence="2 6" id="KW-0812">Transmembrane</keyword>
<evidence type="ECO:0000256" key="6">
    <source>
        <dbReference type="SAM" id="Phobius"/>
    </source>
</evidence>
<dbReference type="AlphaFoldDB" id="A0A291GUT0"/>
<dbReference type="KEGG" id="bgg:CFK41_03525"/>
<evidence type="ECO:0000256" key="3">
    <source>
        <dbReference type="ARBA" id="ARBA00022989"/>
    </source>
</evidence>
<evidence type="ECO:0000256" key="5">
    <source>
        <dbReference type="SAM" id="MobiDB-lite"/>
    </source>
</evidence>
<evidence type="ECO:0000256" key="4">
    <source>
        <dbReference type="ARBA" id="ARBA00023136"/>
    </source>
</evidence>
<dbReference type="SUPFAM" id="SSF55486">
    <property type="entry name" value="Metalloproteases ('zincins'), catalytic domain"/>
    <property type="match status" value="1"/>
</dbReference>
<dbReference type="EMBL" id="CP023564">
    <property type="protein sequence ID" value="ATG53950.1"/>
    <property type="molecule type" value="Genomic_DNA"/>
</dbReference>
<dbReference type="Proteomes" id="UP000217889">
    <property type="component" value="Chromosome"/>
</dbReference>
<keyword evidence="3 6" id="KW-1133">Transmembrane helix</keyword>
<gene>
    <name evidence="7" type="ORF">CFK41_03525</name>
</gene>
<organism evidence="7 8">
    <name type="scientific">Brachybacterium ginsengisoli</name>
    <dbReference type="NCBI Taxonomy" id="1331682"/>
    <lineage>
        <taxon>Bacteria</taxon>
        <taxon>Bacillati</taxon>
        <taxon>Actinomycetota</taxon>
        <taxon>Actinomycetes</taxon>
        <taxon>Micrococcales</taxon>
        <taxon>Dermabacteraceae</taxon>
        <taxon>Brachybacterium</taxon>
    </lineage>
</organism>
<keyword evidence="4 6" id="KW-0472">Membrane</keyword>
<dbReference type="Pfam" id="PF04228">
    <property type="entry name" value="Zn_peptidase"/>
    <property type="match status" value="1"/>
</dbReference>
<feature type="compositionally biased region" description="Gly residues" evidence="5">
    <location>
        <begin position="17"/>
        <end position="32"/>
    </location>
</feature>
<comment type="subcellular location">
    <subcellularLocation>
        <location evidence="1">Membrane</location>
        <topology evidence="1">Single-pass membrane protein</topology>
    </subcellularLocation>
</comment>
<dbReference type="PANTHER" id="PTHR30168:SF0">
    <property type="entry name" value="INNER MEMBRANE PROTEIN"/>
    <property type="match status" value="1"/>
</dbReference>
<evidence type="ECO:0000256" key="2">
    <source>
        <dbReference type="ARBA" id="ARBA00022692"/>
    </source>
</evidence>
<evidence type="ECO:0000313" key="8">
    <source>
        <dbReference type="Proteomes" id="UP000217889"/>
    </source>
</evidence>
<protein>
    <submittedName>
        <fullName evidence="7">Neutral zinc metallopeptidase</fullName>
    </submittedName>
</protein>
<sequence length="315" mass="32462">MTFNPDAEIRSDNVSASGGGGGGGGRFRLPGGGGRGGRGLQLGGGGGCLLLVIVIIYALMGNNPLDLLGGGGSGSPQQAPAAQGGPLEHCQTGADANEQDDCLVQATIESADSLWSQLAPESGFDFVEPTGQIFPGEVQTGCGAATADVGPFYCPADSTIYIDVNFFSSLSSQYGADGGQLAKMYVVAHEYGHHIQHLSGTMESADRSQTGPQSDQVRIELQADCYAGVWAHHAANTVDDDGNAMLEPLTDQDISSALSAASAVGDDHIQGEVAGGQVRPESWTHGSSEQRRSWFTTGYEQGTVASCDTFSADQV</sequence>
<dbReference type="PANTHER" id="PTHR30168">
    <property type="entry name" value="PUTATIVE MEMBRANE PROTEIN YPFJ"/>
    <property type="match status" value="1"/>
</dbReference>